<protein>
    <submittedName>
        <fullName evidence="8">Oligopeptidase B</fullName>
        <ecNumber evidence="8">3.4.21.83</ecNumber>
    </submittedName>
</protein>
<dbReference type="SUPFAM" id="SSF50993">
    <property type="entry name" value="Peptidase/esterase 'gauge' domain"/>
    <property type="match status" value="1"/>
</dbReference>
<dbReference type="InterPro" id="IPR029058">
    <property type="entry name" value="AB_hydrolase_fold"/>
</dbReference>
<dbReference type="EC" id="3.4.21.83" evidence="8"/>
<dbReference type="Pfam" id="PF02897">
    <property type="entry name" value="Peptidase_S9_N"/>
    <property type="match status" value="1"/>
</dbReference>
<comment type="similarity">
    <text evidence="1">Belongs to the peptidase S9A family.</text>
</comment>
<sequence>MPENTAARDAAVAPETTPAAPTATERPVPPTAAVAPVADTEPTERTHHGHTFTDEYEWLRGKEEARVLEHLHAENAYTDAVTADQAPLRAAIFGEIKARTVETDRSVPSRRDGWWYFARTKEGAEYPVHCRVPAADTGDLEADWTPPVVTPDAPLEGEQVILDGNAEAEGHPFFALGGLHISPDSTRVAYAVDHTGDERFTLRVREIATGEDLPDVVENIAHGVRFDRSGARVLYTVWDDSWRPYQVKAHVLGTDPAQDQLLYEESDPGMWTGFTGTADRTQLLIGVGNSEVSETHVVDLPESPDAPLPAPRLLIPRAWGMLADVEPVTGADGVRRLLVVHDRTVARQDAADAGVPAPNGMLSLVAEADVADRGAWRTVVPHREDVKVDGVMVTHTHAALAVRRETTPRVVVAPLGSVLAGEAADWREPAFEEELYACHLASTAAESPFLRLAYTSWISPARVLDVSAATGEVHLRRETEVPGYDPSLYVAERVWAPASEPSSVTGEPVRIPVTVIRRKDVAADGTAPCVVYGYGSYEMSMDPVLGVARLSLLDRGVVYAVAHVRGGGELGRRWYEDGKKLVKRRSFTDFVDATRHLVDLGWADPARVACTGGSAGGLLMGAVLNLAPELYRACLAVVPFVDALTSILDPELPLSALEWEEWGNPIEDPEVYAAMRDYTPYENVRAVDYPAIAAVTSLHDTRVLYVEPAKWVAQLRRTVTSDQATPLAEGGAPILLRTEMDGGHGGASGRYQGWEDTAWEYAFLLTALGATQRVD</sequence>
<dbReference type="SUPFAM" id="SSF53474">
    <property type="entry name" value="alpha/beta-Hydrolases"/>
    <property type="match status" value="1"/>
</dbReference>
<dbReference type="Pfam" id="PF00326">
    <property type="entry name" value="Peptidase_S9"/>
    <property type="match status" value="1"/>
</dbReference>
<keyword evidence="3 8" id="KW-0378">Hydrolase</keyword>
<evidence type="ECO:0000313" key="8">
    <source>
        <dbReference type="EMBL" id="MBB5847520.1"/>
    </source>
</evidence>
<name>A0A7W9JGJ8_9MICC</name>
<dbReference type="InterPro" id="IPR002471">
    <property type="entry name" value="Pept_S9_AS"/>
</dbReference>
<feature type="domain" description="Peptidase S9A N-terminal" evidence="7">
    <location>
        <begin position="39"/>
        <end position="477"/>
    </location>
</feature>
<dbReference type="InterPro" id="IPR023302">
    <property type="entry name" value="Pept_S9A_N"/>
</dbReference>
<dbReference type="PANTHER" id="PTHR11757">
    <property type="entry name" value="PROTEASE FAMILY S9A OLIGOPEPTIDASE"/>
    <property type="match status" value="1"/>
</dbReference>
<gene>
    <name evidence="8" type="ORF">HDA33_000084</name>
</gene>
<evidence type="ECO:0000256" key="5">
    <source>
        <dbReference type="SAM" id="MobiDB-lite"/>
    </source>
</evidence>
<keyword evidence="9" id="KW-1185">Reference proteome</keyword>
<evidence type="ECO:0000259" key="6">
    <source>
        <dbReference type="Pfam" id="PF00326"/>
    </source>
</evidence>
<keyword evidence="4" id="KW-0720">Serine protease</keyword>
<dbReference type="Gene3D" id="2.130.10.120">
    <property type="entry name" value="Prolyl oligopeptidase, N-terminal domain"/>
    <property type="match status" value="1"/>
</dbReference>
<dbReference type="PROSITE" id="PS00708">
    <property type="entry name" value="PRO_ENDOPEP_SER"/>
    <property type="match status" value="1"/>
</dbReference>
<evidence type="ECO:0000256" key="1">
    <source>
        <dbReference type="ARBA" id="ARBA00005228"/>
    </source>
</evidence>
<feature type="compositionally biased region" description="Low complexity" evidence="5">
    <location>
        <begin position="10"/>
        <end position="40"/>
    </location>
</feature>
<dbReference type="PANTHER" id="PTHR11757:SF19">
    <property type="entry name" value="PROLYL ENDOPEPTIDASE-LIKE"/>
    <property type="match status" value="1"/>
</dbReference>
<feature type="region of interest" description="Disordered" evidence="5">
    <location>
        <begin position="1"/>
        <end position="52"/>
    </location>
</feature>
<dbReference type="GO" id="GO:0004252">
    <property type="term" value="F:serine-type endopeptidase activity"/>
    <property type="evidence" value="ECO:0007669"/>
    <property type="project" value="UniProtKB-EC"/>
</dbReference>
<reference evidence="8 9" key="1">
    <citation type="submission" date="2020-08" db="EMBL/GenBank/DDBJ databases">
        <title>Sequencing the genomes of 1000 actinobacteria strains.</title>
        <authorList>
            <person name="Klenk H.-P."/>
        </authorList>
    </citation>
    <scope>NUCLEOTIDE SEQUENCE [LARGE SCALE GENOMIC DNA]</scope>
    <source>
        <strain evidence="8 9">DSM 17945</strain>
    </source>
</reference>
<feature type="domain" description="Peptidase S9 prolyl oligopeptidase catalytic" evidence="6">
    <location>
        <begin position="549"/>
        <end position="770"/>
    </location>
</feature>
<feature type="compositionally biased region" description="Basic and acidic residues" evidence="5">
    <location>
        <begin position="42"/>
        <end position="52"/>
    </location>
</feature>
<organism evidence="8 9">
    <name type="scientific">Micrococcus endophyticus</name>
    <dbReference type="NCBI Taxonomy" id="455343"/>
    <lineage>
        <taxon>Bacteria</taxon>
        <taxon>Bacillati</taxon>
        <taxon>Actinomycetota</taxon>
        <taxon>Actinomycetes</taxon>
        <taxon>Micrococcales</taxon>
        <taxon>Micrococcaceae</taxon>
        <taxon>Micrococcus</taxon>
    </lineage>
</organism>
<dbReference type="AlphaFoldDB" id="A0A7W9JGJ8"/>
<dbReference type="PRINTS" id="PR00862">
    <property type="entry name" value="PROLIGOPTASE"/>
</dbReference>
<accession>A0A7W9JGJ8</accession>
<proteinExistence type="inferred from homology"/>
<evidence type="ECO:0000256" key="2">
    <source>
        <dbReference type="ARBA" id="ARBA00022670"/>
    </source>
</evidence>
<dbReference type="GO" id="GO:0006508">
    <property type="term" value="P:proteolysis"/>
    <property type="evidence" value="ECO:0007669"/>
    <property type="project" value="UniProtKB-KW"/>
</dbReference>
<evidence type="ECO:0000256" key="3">
    <source>
        <dbReference type="ARBA" id="ARBA00022801"/>
    </source>
</evidence>
<dbReference type="EMBL" id="JACHMW010000001">
    <property type="protein sequence ID" value="MBB5847520.1"/>
    <property type="molecule type" value="Genomic_DNA"/>
</dbReference>
<dbReference type="Gene3D" id="3.40.50.1820">
    <property type="entry name" value="alpha/beta hydrolase"/>
    <property type="match status" value="1"/>
</dbReference>
<dbReference type="Proteomes" id="UP000567246">
    <property type="component" value="Unassembled WGS sequence"/>
</dbReference>
<dbReference type="InterPro" id="IPR002470">
    <property type="entry name" value="Peptidase_S9A"/>
</dbReference>
<comment type="caution">
    <text evidence="8">The sequence shown here is derived from an EMBL/GenBank/DDBJ whole genome shotgun (WGS) entry which is preliminary data.</text>
</comment>
<evidence type="ECO:0000313" key="9">
    <source>
        <dbReference type="Proteomes" id="UP000567246"/>
    </source>
</evidence>
<evidence type="ECO:0000259" key="7">
    <source>
        <dbReference type="Pfam" id="PF02897"/>
    </source>
</evidence>
<evidence type="ECO:0000256" key="4">
    <source>
        <dbReference type="ARBA" id="ARBA00022825"/>
    </source>
</evidence>
<dbReference type="InterPro" id="IPR051543">
    <property type="entry name" value="Serine_Peptidase_S9A"/>
</dbReference>
<keyword evidence="2" id="KW-0645">Protease</keyword>
<dbReference type="InterPro" id="IPR001375">
    <property type="entry name" value="Peptidase_S9_cat"/>
</dbReference>